<dbReference type="HOGENOM" id="CLU_2750695_0_0_9"/>
<reference evidence="1 2" key="1">
    <citation type="submission" date="2013-02" db="EMBL/GenBank/DDBJ databases">
        <title>Genome sequence of Clostridium saccharoperbutylacetonicum N1-4(HMT).</title>
        <authorList>
            <person name="Poehlein A."/>
            <person name="Daniel R."/>
        </authorList>
    </citation>
    <scope>NUCLEOTIDE SEQUENCE [LARGE SCALE GENOMIC DNA]</scope>
    <source>
        <strain evidence="2">N1-4(HMT)</strain>
    </source>
</reference>
<dbReference type="AlphaFoldDB" id="M1LXJ2"/>
<dbReference type="EMBL" id="CP004121">
    <property type="protein sequence ID" value="AGF57990.1"/>
    <property type="molecule type" value="Genomic_DNA"/>
</dbReference>
<keyword evidence="2" id="KW-1185">Reference proteome</keyword>
<dbReference type="PATRIC" id="fig|931276.5.peg.4268"/>
<accession>M1LXJ2</accession>
<evidence type="ECO:0000313" key="2">
    <source>
        <dbReference type="Proteomes" id="UP000011728"/>
    </source>
</evidence>
<dbReference type="Proteomes" id="UP000011728">
    <property type="component" value="Chromosome"/>
</dbReference>
<organism evidence="1 2">
    <name type="scientific">Clostridium saccharoperbutylacetonicum N1-4(HMT)</name>
    <dbReference type="NCBI Taxonomy" id="931276"/>
    <lineage>
        <taxon>Bacteria</taxon>
        <taxon>Bacillati</taxon>
        <taxon>Bacillota</taxon>
        <taxon>Clostridia</taxon>
        <taxon>Eubacteriales</taxon>
        <taxon>Clostridiaceae</taxon>
        <taxon>Clostridium</taxon>
    </lineage>
</organism>
<evidence type="ECO:0000313" key="1">
    <source>
        <dbReference type="EMBL" id="AGF57990.1"/>
    </source>
</evidence>
<dbReference type="KEGG" id="csr:Cspa_c42370"/>
<gene>
    <name evidence="1" type="ORF">Cspa_c42370</name>
</gene>
<sequence>MIEIYDGNVSVEGILMKVEIGDVVRGTDVDGNIIEGRVVDILRKINIIQVRVNEKASTPVSCKVEEIEKI</sequence>
<protein>
    <submittedName>
        <fullName evidence="1">Uncharacterized protein</fullName>
    </submittedName>
</protein>
<name>M1LXJ2_9CLOT</name>
<dbReference type="RefSeq" id="WP_015394301.1">
    <property type="nucleotide sequence ID" value="NC_020291.1"/>
</dbReference>
<proteinExistence type="predicted"/>
<dbReference type="STRING" id="36745.CLSAP_39940"/>